<dbReference type="KEGG" id="abe:ARB_06444"/>
<accession>D4AQD7</accession>
<evidence type="ECO:0000313" key="2">
    <source>
        <dbReference type="EMBL" id="EFE34681.1"/>
    </source>
</evidence>
<protein>
    <submittedName>
        <fullName evidence="2">Uncharacterized protein</fullName>
    </submittedName>
</protein>
<dbReference type="GeneID" id="9521045"/>
<reference evidence="3" key="1">
    <citation type="journal article" date="2011" name="Genome Biol.">
        <title>Comparative and functional genomics provide insights into the pathogenicity of dermatophytic fungi.</title>
        <authorList>
            <person name="Burmester A."/>
            <person name="Shelest E."/>
            <person name="Gloeckner G."/>
            <person name="Heddergott C."/>
            <person name="Schindler S."/>
            <person name="Staib P."/>
            <person name="Heidel A."/>
            <person name="Felder M."/>
            <person name="Petzold A."/>
            <person name="Szafranski K."/>
            <person name="Feuermann M."/>
            <person name="Pedruzzi I."/>
            <person name="Priebe S."/>
            <person name="Groth M."/>
            <person name="Winkler R."/>
            <person name="Li W."/>
            <person name="Kniemeyer O."/>
            <person name="Schroeckh V."/>
            <person name="Hertweck C."/>
            <person name="Hube B."/>
            <person name="White T.C."/>
            <person name="Platzer M."/>
            <person name="Guthke R."/>
            <person name="Heitman J."/>
            <person name="Woestemeyer J."/>
            <person name="Zipfel P.F."/>
            <person name="Monod M."/>
            <person name="Brakhage A.A."/>
        </authorList>
    </citation>
    <scope>NUCLEOTIDE SEQUENCE [LARGE SCALE GENOMIC DNA]</scope>
    <source>
        <strain evidence="3">ATCC MYA-4681 / CBS 112371</strain>
    </source>
</reference>
<dbReference type="RefSeq" id="XP_003015321.1">
    <property type="nucleotide sequence ID" value="XM_003015275.1"/>
</dbReference>
<proteinExistence type="predicted"/>
<evidence type="ECO:0000313" key="3">
    <source>
        <dbReference type="Proteomes" id="UP000008866"/>
    </source>
</evidence>
<keyword evidence="3" id="KW-1185">Reference proteome</keyword>
<dbReference type="eggNOG" id="ENOG502RPZS">
    <property type="taxonomic scope" value="Eukaryota"/>
</dbReference>
<feature type="region of interest" description="Disordered" evidence="1">
    <location>
        <begin position="1"/>
        <end position="41"/>
    </location>
</feature>
<gene>
    <name evidence="2" type="ORF">ARB_06444</name>
</gene>
<name>D4AQD7_ARTBC</name>
<evidence type="ECO:0000256" key="1">
    <source>
        <dbReference type="SAM" id="MobiDB-lite"/>
    </source>
</evidence>
<sequence>MAIRSRRIQADGNRPLGKKDGQRNGGRQRTTGKGRRKEKREVKVWMKEKETNHEEPIRKLGGCNAATNKLAQVAA</sequence>
<dbReference type="AlphaFoldDB" id="D4AQD7"/>
<dbReference type="EMBL" id="ABSU01000005">
    <property type="protein sequence ID" value="EFE34681.1"/>
    <property type="molecule type" value="Genomic_DNA"/>
</dbReference>
<organism evidence="2 3">
    <name type="scientific">Arthroderma benhamiae (strain ATCC MYA-4681 / CBS 112371)</name>
    <name type="common">Trichophyton mentagrophytes</name>
    <dbReference type="NCBI Taxonomy" id="663331"/>
    <lineage>
        <taxon>Eukaryota</taxon>
        <taxon>Fungi</taxon>
        <taxon>Dikarya</taxon>
        <taxon>Ascomycota</taxon>
        <taxon>Pezizomycotina</taxon>
        <taxon>Eurotiomycetes</taxon>
        <taxon>Eurotiomycetidae</taxon>
        <taxon>Onygenales</taxon>
        <taxon>Arthrodermataceae</taxon>
        <taxon>Trichophyton</taxon>
    </lineage>
</organism>
<dbReference type="Proteomes" id="UP000008866">
    <property type="component" value="Unassembled WGS sequence"/>
</dbReference>
<dbReference type="HOGENOM" id="CLU_2670612_0_0_1"/>
<comment type="caution">
    <text evidence="2">The sequence shown here is derived from an EMBL/GenBank/DDBJ whole genome shotgun (WGS) entry which is preliminary data.</text>
</comment>